<gene>
    <name evidence="2" type="ORF">RSOLAG22IIIB_09253</name>
</gene>
<reference evidence="2 3" key="1">
    <citation type="submission" date="2015-07" db="EMBL/GenBank/DDBJ databases">
        <authorList>
            <person name="Noorani M."/>
        </authorList>
    </citation>
    <scope>NUCLEOTIDE SEQUENCE [LARGE SCALE GENOMIC DNA]</scope>
    <source>
        <strain evidence="2">BBA 69670</strain>
    </source>
</reference>
<dbReference type="AlphaFoldDB" id="A0A0K6FXI8"/>
<keyword evidence="3" id="KW-1185">Reference proteome</keyword>
<accession>A0A0K6FXI8</accession>
<organism evidence="2 3">
    <name type="scientific">Rhizoctonia solani</name>
    <dbReference type="NCBI Taxonomy" id="456999"/>
    <lineage>
        <taxon>Eukaryota</taxon>
        <taxon>Fungi</taxon>
        <taxon>Dikarya</taxon>
        <taxon>Basidiomycota</taxon>
        <taxon>Agaricomycotina</taxon>
        <taxon>Agaricomycetes</taxon>
        <taxon>Cantharellales</taxon>
        <taxon>Ceratobasidiaceae</taxon>
        <taxon>Rhizoctonia</taxon>
    </lineage>
</organism>
<sequence length="491" mass="56910">MQSNPSRKMRKLDPPAYAYIIAVPNPHESPGLHQKYSLDENSKKWTRMFWLKIGDSDRVLSRAEQYEGANPSQKMVIIKLADRVYDKNYFGLGKQIQKEYFSKHMHRDGGMIPGRSSEWFGLYGEEDDEDDEGRKYGVRAKLIEALNKFIQIDIKLTPETLEDKNPLSWEDMEITLKRLARFTEGPPRVRTTEPPSLPKYPMIAIAITPNILQKRTNDDFVTRGYKGVRGLDPQEFTYWIKISSHNTQNNTSYHLFANNFRSYVPDFGYEAYLMPTNELNSLEWEVLGKTSTEDRLKFAVTKAQEHLEVLLRKYYRFDVQLYENGWMSVTGSINRRPKRNPGIEFLVSLVSGFHQYSVPLWEEAFPPWVTRPEIKWQLPSENGDIKLVANPKRANGTHANVPLLPKQAFQQDQAFKKQKPPGMVINVNNPSELLAVRRIENSNKSPDDKDKDLYPGPEKKVKGNEKKANNQYNLTRSVLDAINKPKKPWKQ</sequence>
<evidence type="ECO:0000256" key="1">
    <source>
        <dbReference type="SAM" id="MobiDB-lite"/>
    </source>
</evidence>
<dbReference type="EMBL" id="CYGV01001208">
    <property type="protein sequence ID" value="CUA70976.1"/>
    <property type="molecule type" value="Genomic_DNA"/>
</dbReference>
<name>A0A0K6FXI8_9AGAM</name>
<evidence type="ECO:0000313" key="3">
    <source>
        <dbReference type="Proteomes" id="UP000044841"/>
    </source>
</evidence>
<feature type="compositionally biased region" description="Basic and acidic residues" evidence="1">
    <location>
        <begin position="439"/>
        <end position="468"/>
    </location>
</feature>
<evidence type="ECO:0000313" key="2">
    <source>
        <dbReference type="EMBL" id="CUA70976.1"/>
    </source>
</evidence>
<proteinExistence type="predicted"/>
<feature type="region of interest" description="Disordered" evidence="1">
    <location>
        <begin position="439"/>
        <end position="491"/>
    </location>
</feature>
<dbReference type="Proteomes" id="UP000044841">
    <property type="component" value="Unassembled WGS sequence"/>
</dbReference>
<protein>
    <submittedName>
        <fullName evidence="2">Uncharacterized protein</fullName>
    </submittedName>
</protein>